<dbReference type="Proteomes" id="UP000396862">
    <property type="component" value="Unassembled WGS sequence"/>
</dbReference>
<dbReference type="OrthoDB" id="976022at2"/>
<evidence type="ECO:0000313" key="1">
    <source>
        <dbReference type="EMBL" id="GET20039.1"/>
    </source>
</evidence>
<protein>
    <submittedName>
        <fullName evidence="1">Gliding motility lipoprotein GldB</fullName>
    </submittedName>
    <submittedName>
        <fullName evidence="2">Gliding motility-associated lipoprotein GldB</fullName>
    </submittedName>
</protein>
<accession>A0A2P8CKB9</accession>
<dbReference type="AlphaFoldDB" id="A0A2P8CKB9"/>
<reference evidence="2 3" key="1">
    <citation type="submission" date="2018-03" db="EMBL/GenBank/DDBJ databases">
        <title>Genomic Encyclopedia of Archaeal and Bacterial Type Strains, Phase II (KMG-II): from individual species to whole genera.</title>
        <authorList>
            <person name="Goeker M."/>
        </authorList>
    </citation>
    <scope>NUCLEOTIDE SEQUENCE [LARGE SCALE GENOMIC DNA]</scope>
    <source>
        <strain evidence="2 3">DSM 27267</strain>
    </source>
</reference>
<evidence type="ECO:0000313" key="4">
    <source>
        <dbReference type="Proteomes" id="UP000396862"/>
    </source>
</evidence>
<dbReference type="RefSeq" id="WP_106540465.1">
    <property type="nucleotide sequence ID" value="NZ_BLAU01000001.1"/>
</dbReference>
<proteinExistence type="predicted"/>
<sequence length="336" mass="38938">MKKVFLLLIPAILIVFTACRQNRLKVDVSNIDVSLKIKRLDQDLFKVTPLNEDSLLPQIKKEYGGFFKLYNYRIIRLGNPDDIQYPNYLQTFLTDPMIQKAKAAVDSVYPDLSGLKKQLTGAFKHYKYYFPDKKVPDVYTCISGFNQSVVMAQGVLGISLDNYLGANNSFYKELALPDYRRRNMRPEMIAPDAMRGWAMSEYPEKLSQSKLIDHMIYHGKLMYFLDAMFPDMADSLKIGYPTQKLKWCKKNEGSMWTYLVGHKLLFSTERLEVLHYINPAPYTNSFTSESPGRTGVWLGWQIVRKYMRKHKEVTLEALMNDTNYSEILNSSGYNPD</sequence>
<keyword evidence="4" id="KW-1185">Reference proteome</keyword>
<name>A0A2P8CKB9_9BACT</name>
<dbReference type="EMBL" id="BLAU01000001">
    <property type="protein sequence ID" value="GET20039.1"/>
    <property type="molecule type" value="Genomic_DNA"/>
</dbReference>
<dbReference type="PROSITE" id="PS51257">
    <property type="entry name" value="PROKAR_LIPOPROTEIN"/>
    <property type="match status" value="1"/>
</dbReference>
<dbReference type="NCBIfam" id="TIGR03514">
    <property type="entry name" value="GldB_lipo"/>
    <property type="match status" value="1"/>
</dbReference>
<evidence type="ECO:0000313" key="3">
    <source>
        <dbReference type="Proteomes" id="UP000240621"/>
    </source>
</evidence>
<organism evidence="2 3">
    <name type="scientific">Prolixibacter denitrificans</name>
    <dbReference type="NCBI Taxonomy" id="1541063"/>
    <lineage>
        <taxon>Bacteria</taxon>
        <taxon>Pseudomonadati</taxon>
        <taxon>Bacteroidota</taxon>
        <taxon>Bacteroidia</taxon>
        <taxon>Marinilabiliales</taxon>
        <taxon>Prolixibacteraceae</taxon>
        <taxon>Prolixibacter</taxon>
    </lineage>
</organism>
<dbReference type="Proteomes" id="UP000240621">
    <property type="component" value="Unassembled WGS sequence"/>
</dbReference>
<dbReference type="InterPro" id="IPR019853">
    <property type="entry name" value="GldB-like"/>
</dbReference>
<reference evidence="1 4" key="2">
    <citation type="submission" date="2019-10" db="EMBL/GenBank/DDBJ databases">
        <title>Prolixibacter strains distinguished by the presence of nitrate reductase genes were adept at nitrate-dependent anaerobic corrosion of metallic iron and carbon steel.</title>
        <authorList>
            <person name="Iino T."/>
            <person name="Shono N."/>
            <person name="Ito K."/>
            <person name="Nakamura R."/>
            <person name="Sueoka K."/>
            <person name="Harayama S."/>
            <person name="Ohkuma M."/>
        </authorList>
    </citation>
    <scope>NUCLEOTIDE SEQUENCE [LARGE SCALE GENOMIC DNA]</scope>
    <source>
        <strain evidence="1 4">MIC1-1</strain>
    </source>
</reference>
<keyword evidence="2" id="KW-0449">Lipoprotein</keyword>
<evidence type="ECO:0000313" key="2">
    <source>
        <dbReference type="EMBL" id="PSK85418.1"/>
    </source>
</evidence>
<dbReference type="Pfam" id="PF25594">
    <property type="entry name" value="GldB_lipo"/>
    <property type="match status" value="1"/>
</dbReference>
<dbReference type="EMBL" id="PYGC01000001">
    <property type="protein sequence ID" value="PSK85418.1"/>
    <property type="molecule type" value="Genomic_DNA"/>
</dbReference>
<comment type="caution">
    <text evidence="2">The sequence shown here is derived from an EMBL/GenBank/DDBJ whole genome shotgun (WGS) entry which is preliminary data.</text>
</comment>
<gene>
    <name evidence="2" type="ORF">CLV93_101374</name>
    <name evidence="1" type="ORF">JCM18694_02850</name>
</gene>